<name>A0A3M7C5Z2_HORWE</name>
<dbReference type="Pfam" id="PF25555">
    <property type="entry name" value="RAB3A-like_C"/>
    <property type="match status" value="1"/>
</dbReference>
<feature type="compositionally biased region" description="Low complexity" evidence="2">
    <location>
        <begin position="1137"/>
        <end position="1156"/>
    </location>
</feature>
<dbReference type="SUPFAM" id="SSF144284">
    <property type="entry name" value="Sec2 N-terminal region"/>
    <property type="match status" value="1"/>
</dbReference>
<dbReference type="GO" id="GO:0070319">
    <property type="term" value="C:Golgi to plasma membrane transport vesicle"/>
    <property type="evidence" value="ECO:0007669"/>
    <property type="project" value="TreeGrafter"/>
</dbReference>
<dbReference type="Pfam" id="PF06428">
    <property type="entry name" value="Sec2p"/>
    <property type="match status" value="1"/>
</dbReference>
<feature type="region of interest" description="Disordered" evidence="2">
    <location>
        <begin position="1"/>
        <end position="34"/>
    </location>
</feature>
<feature type="region of interest" description="Disordered" evidence="2">
    <location>
        <begin position="401"/>
        <end position="425"/>
    </location>
</feature>
<accession>A0A3M7C5Z2</accession>
<feature type="compositionally biased region" description="Basic and acidic residues" evidence="2">
    <location>
        <begin position="909"/>
        <end position="919"/>
    </location>
</feature>
<feature type="compositionally biased region" description="Low complexity" evidence="2">
    <location>
        <begin position="567"/>
        <end position="590"/>
    </location>
</feature>
<feature type="compositionally biased region" description="Polar residues" evidence="2">
    <location>
        <begin position="246"/>
        <end position="257"/>
    </location>
</feature>
<feature type="domain" description="GDP/GTP exchange factor Sec2 N-terminal" evidence="3">
    <location>
        <begin position="304"/>
        <end position="443"/>
    </location>
</feature>
<sequence length="1196" mass="127093">QSPVDEVFGGVDGDAREGGEGGGGAEGPFQFGDTDATGIRVEAGEDGFEEGVIVLGQGGSRDRTRSWRRIVDGEYYPPAYLQYLPCITTTDGMRRATAVYYLPRTREKRAEHDEQESGKHPDGRVFAIATAHKESATFSVEGRTYSKVAEFLPILSWSNAASTLTSPRPPPPPPNTLAPRSSTPQPQSTAPRPSTLSSFSARLVKSTSSPNIHRTADGRMATVATASPTPVNLRREHADDGIMDTRTGSPVQRSASSPGPAAHLDNHADTQEPQKSQDGSDYKPDLSAEVAMLSTKLVNAINYQTNLDDSLQATRHELERTQAELLRVTQAKAKYDDDITHGILVKKAHVDAQIAKLREELAKEKAAREASEKSRKQTEGELENLTTALFEEANGMVAAARKDTEAAEKRNSHLRSQLSDTEELLASQQGQLQDLKTVMERMERASSEQEAAAHRDPSVPSTPINSTTATWDALQFSPNGAALSEVPPNHPLHFSQLLVPVMRNDVSAYADFQELLASARRAMPHSRGNSGSTHKLASASQPDLRTASSPVVPGAFSFGAGLGISNASGPSSSTNNSPSSSPAHPHQPAPLLKETKFYKRTLTEDLEPTLRLDLAPGLSFLSRRTVLSALLNGNLAVEPFLPSTKFYGPVFACALCGESRKPEPYVRKHRFRTSESEDAQRYPLCDYCLNRIRAVGDFLGFLRMVRDGHWRCESEGEARGAWEEATRLRERMFWARLGGGVVPVGAARGGVVAASVAGVSEDGGGGASPITTPAGKSGRLSLESIPERRGGGDGVAEGGQKADGGGGGGGEEGRQDHEAVQVVEAKTDVPELVAQPTPQHSRRRSSVTAAAAVVDQSAPRASPVVLATSTPEASSQPVSSAEPETEAQARDGGEGSSVETPQLASESTSRPEIDGHVEQDPEPSSSKDLASSAAVEGESAGTAVEESPTDQEAPRDDRLQTAPPPESPRPDVEAEDTARSRGEEMSHEGFSNEGDEPAASSSQPSVVLEGEAEQGSATSPIAADADAVQDLHLPPTSTPIARADDAVHDGEEKGKAASAAPSAGETPEVPIINEPEPSPPLSSPPQQQLEAGGDVPPSTVEDPPSQPQQQEQEQEQQQEQEQEKPQQQTSTDPPPASAQQQQQPDSLPTTGPPQTETEPRRPSGVMARVKAMEAKAQAVEAEKAETSTTKLPGAFE</sequence>
<dbReference type="InterPro" id="IPR040351">
    <property type="entry name" value="RAB3IL/RAB3IP/Sec2"/>
</dbReference>
<dbReference type="InterPro" id="IPR009449">
    <property type="entry name" value="Sec2_N"/>
</dbReference>
<dbReference type="CDD" id="cd21044">
    <property type="entry name" value="Rab11BD_RAB3IP_like"/>
    <property type="match status" value="1"/>
</dbReference>
<feature type="compositionally biased region" description="Basic and acidic residues" evidence="2">
    <location>
        <begin position="401"/>
        <end position="411"/>
    </location>
</feature>
<dbReference type="EMBL" id="QWIO01003063">
    <property type="protein sequence ID" value="RMY47521.1"/>
    <property type="molecule type" value="Genomic_DNA"/>
</dbReference>
<feature type="compositionally biased region" description="Basic and acidic residues" evidence="2">
    <location>
        <begin position="811"/>
        <end position="829"/>
    </location>
</feature>
<feature type="compositionally biased region" description="Low complexity" evidence="2">
    <location>
        <begin position="930"/>
        <end position="946"/>
    </location>
</feature>
<feature type="non-terminal residue" evidence="4">
    <location>
        <position position="1"/>
    </location>
</feature>
<evidence type="ECO:0000313" key="5">
    <source>
        <dbReference type="Proteomes" id="UP000269539"/>
    </source>
</evidence>
<feature type="compositionally biased region" description="Polar residues" evidence="2">
    <location>
        <begin position="527"/>
        <end position="548"/>
    </location>
</feature>
<protein>
    <recommendedName>
        <fullName evidence="3">GDP/GTP exchange factor Sec2 N-terminal domain-containing protein</fullName>
    </recommendedName>
</protein>
<feature type="compositionally biased region" description="Basic and acidic residues" evidence="2">
    <location>
        <begin position="968"/>
        <end position="987"/>
    </location>
</feature>
<feature type="compositionally biased region" description="Pro residues" evidence="2">
    <location>
        <begin position="167"/>
        <end position="176"/>
    </location>
</feature>
<dbReference type="GO" id="GO:0051286">
    <property type="term" value="C:cell tip"/>
    <property type="evidence" value="ECO:0007669"/>
    <property type="project" value="TreeGrafter"/>
</dbReference>
<dbReference type="AlphaFoldDB" id="A0A3M7C5Z2"/>
<organism evidence="4 5">
    <name type="scientific">Hortaea werneckii</name>
    <name type="common">Black yeast</name>
    <name type="synonym">Cladosporium werneckii</name>
    <dbReference type="NCBI Taxonomy" id="91943"/>
    <lineage>
        <taxon>Eukaryota</taxon>
        <taxon>Fungi</taxon>
        <taxon>Dikarya</taxon>
        <taxon>Ascomycota</taxon>
        <taxon>Pezizomycotina</taxon>
        <taxon>Dothideomycetes</taxon>
        <taxon>Dothideomycetidae</taxon>
        <taxon>Mycosphaerellales</taxon>
        <taxon>Teratosphaeriaceae</taxon>
        <taxon>Hortaea</taxon>
    </lineage>
</organism>
<dbReference type="GO" id="GO:0006887">
    <property type="term" value="P:exocytosis"/>
    <property type="evidence" value="ECO:0007669"/>
    <property type="project" value="TreeGrafter"/>
</dbReference>
<evidence type="ECO:0000259" key="3">
    <source>
        <dbReference type="Pfam" id="PF06428"/>
    </source>
</evidence>
<feature type="compositionally biased region" description="Low complexity" evidence="2">
    <location>
        <begin position="846"/>
        <end position="861"/>
    </location>
</feature>
<dbReference type="PANTHER" id="PTHR14430">
    <property type="entry name" value="RABIN3-RELATED"/>
    <property type="match status" value="1"/>
</dbReference>
<feature type="compositionally biased region" description="Polar residues" evidence="2">
    <location>
        <begin position="867"/>
        <end position="879"/>
    </location>
</feature>
<evidence type="ECO:0000256" key="1">
    <source>
        <dbReference type="ARBA" id="ARBA00023054"/>
    </source>
</evidence>
<keyword evidence="1" id="KW-0175">Coiled coil</keyword>
<feature type="compositionally biased region" description="Low complexity" evidence="2">
    <location>
        <begin position="1056"/>
        <end position="1068"/>
    </location>
</feature>
<feature type="compositionally biased region" description="Polar residues" evidence="2">
    <location>
        <begin position="897"/>
        <end position="908"/>
    </location>
</feature>
<dbReference type="PANTHER" id="PTHR14430:SF0">
    <property type="entry name" value="SEC2P DOMAIN-CONTAINING PROTEIN"/>
    <property type="match status" value="1"/>
</dbReference>
<reference evidence="4 5" key="1">
    <citation type="journal article" date="2018" name="BMC Genomics">
        <title>Genomic evidence for intraspecific hybridization in a clonal and extremely halotolerant yeast.</title>
        <authorList>
            <person name="Gostincar C."/>
            <person name="Stajich J.E."/>
            <person name="Zupancic J."/>
            <person name="Zalar P."/>
            <person name="Gunde-Cimerman N."/>
        </authorList>
    </citation>
    <scope>NUCLEOTIDE SEQUENCE [LARGE SCALE GENOMIC DNA]</scope>
    <source>
        <strain evidence="4 5">EXF-10513</strain>
    </source>
</reference>
<comment type="caution">
    <text evidence="4">The sequence shown here is derived from an EMBL/GenBank/DDBJ whole genome shotgun (WGS) entry which is preliminary data.</text>
</comment>
<dbReference type="GO" id="GO:0005085">
    <property type="term" value="F:guanyl-nucleotide exchange factor activity"/>
    <property type="evidence" value="ECO:0007669"/>
    <property type="project" value="InterPro"/>
</dbReference>
<feature type="region of interest" description="Disordered" evidence="2">
    <location>
        <begin position="162"/>
        <end position="283"/>
    </location>
</feature>
<dbReference type="Proteomes" id="UP000269539">
    <property type="component" value="Unassembled WGS sequence"/>
</dbReference>
<evidence type="ECO:0000313" key="4">
    <source>
        <dbReference type="EMBL" id="RMY47521.1"/>
    </source>
</evidence>
<dbReference type="VEuPathDB" id="FungiDB:BTJ68_09626"/>
<feature type="region of interest" description="Disordered" evidence="2">
    <location>
        <begin position="760"/>
        <end position="1196"/>
    </location>
</feature>
<dbReference type="Gene3D" id="6.10.140.910">
    <property type="match status" value="1"/>
</dbReference>
<evidence type="ECO:0000256" key="2">
    <source>
        <dbReference type="SAM" id="MobiDB-lite"/>
    </source>
</evidence>
<feature type="compositionally biased region" description="Gly residues" evidence="2">
    <location>
        <begin position="792"/>
        <end position="810"/>
    </location>
</feature>
<feature type="compositionally biased region" description="Basic and acidic residues" evidence="2">
    <location>
        <begin position="1042"/>
        <end position="1055"/>
    </location>
</feature>
<proteinExistence type="predicted"/>
<feature type="compositionally biased region" description="Polar residues" evidence="2">
    <location>
        <begin position="183"/>
        <end position="212"/>
    </location>
</feature>
<gene>
    <name evidence="4" type="ORF">D0864_15059</name>
</gene>
<feature type="region of interest" description="Disordered" evidence="2">
    <location>
        <begin position="523"/>
        <end position="548"/>
    </location>
</feature>
<feature type="region of interest" description="Disordered" evidence="2">
    <location>
        <begin position="567"/>
        <end position="592"/>
    </location>
</feature>